<name>A0A381TQW0_9ZZZZ</name>
<proteinExistence type="predicted"/>
<reference evidence="1" key="1">
    <citation type="submission" date="2018-05" db="EMBL/GenBank/DDBJ databases">
        <authorList>
            <person name="Lanie J.A."/>
            <person name="Ng W.-L."/>
            <person name="Kazmierczak K.M."/>
            <person name="Andrzejewski T.M."/>
            <person name="Davidsen T.M."/>
            <person name="Wayne K.J."/>
            <person name="Tettelin H."/>
            <person name="Glass J.I."/>
            <person name="Rusch D."/>
            <person name="Podicherti R."/>
            <person name="Tsui H.-C.T."/>
            <person name="Winkler M.E."/>
        </authorList>
    </citation>
    <scope>NUCLEOTIDE SEQUENCE</scope>
</reference>
<organism evidence="1">
    <name type="scientific">marine metagenome</name>
    <dbReference type="NCBI Taxonomy" id="408172"/>
    <lineage>
        <taxon>unclassified sequences</taxon>
        <taxon>metagenomes</taxon>
        <taxon>ecological metagenomes</taxon>
    </lineage>
</organism>
<evidence type="ECO:0000313" key="1">
    <source>
        <dbReference type="EMBL" id="SVA18435.1"/>
    </source>
</evidence>
<protein>
    <submittedName>
        <fullName evidence="1">Uncharacterized protein</fullName>
    </submittedName>
</protein>
<dbReference type="AlphaFoldDB" id="A0A381TQW0"/>
<sequence>MIAFRIYEHEDKGTCEPNLALCSESRIEKE</sequence>
<dbReference type="EMBL" id="UINC01005011">
    <property type="protein sequence ID" value="SVA18435.1"/>
    <property type="molecule type" value="Genomic_DNA"/>
</dbReference>
<accession>A0A381TQW0</accession>
<gene>
    <name evidence="1" type="ORF">METZ01_LOCUS71289</name>
</gene>